<feature type="transmembrane region" description="Helical" evidence="12">
    <location>
        <begin position="245"/>
        <end position="269"/>
    </location>
</feature>
<keyword evidence="16" id="KW-1185">Reference proteome</keyword>
<evidence type="ECO:0000256" key="8">
    <source>
        <dbReference type="ARBA" id="ARBA00022777"/>
    </source>
</evidence>
<proteinExistence type="predicted"/>
<feature type="transmembrane region" description="Helical" evidence="12">
    <location>
        <begin position="289"/>
        <end position="313"/>
    </location>
</feature>
<dbReference type="GO" id="GO:0016301">
    <property type="term" value="F:kinase activity"/>
    <property type="evidence" value="ECO:0007669"/>
    <property type="project" value="UniProtKB-KW"/>
</dbReference>
<evidence type="ECO:0000259" key="13">
    <source>
        <dbReference type="PROSITE" id="PS51098"/>
    </source>
</evidence>
<feature type="domain" description="PTS EIIB type-1" evidence="13">
    <location>
        <begin position="4"/>
        <end position="86"/>
    </location>
</feature>
<keyword evidence="2" id="KW-0813">Transport</keyword>
<evidence type="ECO:0000256" key="11">
    <source>
        <dbReference type="PROSITE-ProRule" id="PRU00421"/>
    </source>
</evidence>
<keyword evidence="8" id="KW-0418">Kinase</keyword>
<keyword evidence="7 12" id="KW-0812">Transmembrane</keyword>
<feature type="domain" description="PTS EIIC type-1" evidence="14">
    <location>
        <begin position="109"/>
        <end position="458"/>
    </location>
</feature>
<feature type="transmembrane region" description="Helical" evidence="12">
    <location>
        <begin position="358"/>
        <end position="378"/>
    </location>
</feature>
<feature type="transmembrane region" description="Helical" evidence="12">
    <location>
        <begin position="118"/>
        <end position="140"/>
    </location>
</feature>
<dbReference type="PROSITE" id="PS51103">
    <property type="entry name" value="PTS_EIIC_TYPE_1"/>
    <property type="match status" value="1"/>
</dbReference>
<keyword evidence="3" id="KW-1003">Cell membrane</keyword>
<accession>A0A366EGR8</accession>
<keyword evidence="5" id="KW-0808">Transferase</keyword>
<dbReference type="AlphaFoldDB" id="A0A366EGR8"/>
<evidence type="ECO:0000256" key="12">
    <source>
        <dbReference type="SAM" id="Phobius"/>
    </source>
</evidence>
<evidence type="ECO:0000256" key="9">
    <source>
        <dbReference type="ARBA" id="ARBA00022989"/>
    </source>
</evidence>
<dbReference type="SUPFAM" id="SSF55604">
    <property type="entry name" value="Glucose permease domain IIB"/>
    <property type="match status" value="1"/>
</dbReference>
<dbReference type="InterPro" id="IPR018113">
    <property type="entry name" value="PTrfase_EIIB_Cys"/>
</dbReference>
<dbReference type="PANTHER" id="PTHR30175:SF1">
    <property type="entry name" value="PTS SYSTEM ARBUTIN-, CELLOBIOSE-, AND SALICIN-SPECIFIC EIIBC COMPONENT-RELATED"/>
    <property type="match status" value="1"/>
</dbReference>
<name>A0A366EGR8_9BACI</name>
<dbReference type="GO" id="GO:0008982">
    <property type="term" value="F:protein-N(PI)-phosphohistidine-sugar phosphotransferase activity"/>
    <property type="evidence" value="ECO:0007669"/>
    <property type="project" value="InterPro"/>
</dbReference>
<feature type="transmembrane region" description="Helical" evidence="12">
    <location>
        <begin position="152"/>
        <end position="171"/>
    </location>
</feature>
<dbReference type="GO" id="GO:0009401">
    <property type="term" value="P:phosphoenolpyruvate-dependent sugar phosphotransferase system"/>
    <property type="evidence" value="ECO:0007669"/>
    <property type="project" value="UniProtKB-KW"/>
</dbReference>
<evidence type="ECO:0000259" key="14">
    <source>
        <dbReference type="PROSITE" id="PS51103"/>
    </source>
</evidence>
<feature type="transmembrane region" description="Helical" evidence="12">
    <location>
        <begin position="216"/>
        <end position="233"/>
    </location>
</feature>
<feature type="transmembrane region" description="Helical" evidence="12">
    <location>
        <begin position="424"/>
        <end position="447"/>
    </location>
</feature>
<comment type="caution">
    <text evidence="15">The sequence shown here is derived from an EMBL/GenBank/DDBJ whole genome shotgun (WGS) entry which is preliminary data.</text>
</comment>
<keyword evidence="4" id="KW-0762">Sugar transport</keyword>
<dbReference type="InterPro" id="IPR013013">
    <property type="entry name" value="PTS_EIIC_1"/>
</dbReference>
<evidence type="ECO:0000256" key="2">
    <source>
        <dbReference type="ARBA" id="ARBA00022448"/>
    </source>
</evidence>
<evidence type="ECO:0000256" key="6">
    <source>
        <dbReference type="ARBA" id="ARBA00022683"/>
    </source>
</evidence>
<dbReference type="Gene3D" id="3.30.1360.60">
    <property type="entry name" value="Glucose permease domain IIB"/>
    <property type="match status" value="1"/>
</dbReference>
<evidence type="ECO:0000256" key="3">
    <source>
        <dbReference type="ARBA" id="ARBA00022475"/>
    </source>
</evidence>
<keyword evidence="10 12" id="KW-0472">Membrane</keyword>
<evidence type="ECO:0000256" key="5">
    <source>
        <dbReference type="ARBA" id="ARBA00022679"/>
    </source>
</evidence>
<dbReference type="InterPro" id="IPR050558">
    <property type="entry name" value="PTS_Sugar-Specific_Components"/>
</dbReference>
<dbReference type="InterPro" id="IPR036878">
    <property type="entry name" value="Glu_permease_IIB"/>
</dbReference>
<evidence type="ECO:0000256" key="7">
    <source>
        <dbReference type="ARBA" id="ARBA00022692"/>
    </source>
</evidence>
<feature type="transmembrane region" description="Helical" evidence="12">
    <location>
        <begin position="385"/>
        <end position="404"/>
    </location>
</feature>
<evidence type="ECO:0000256" key="10">
    <source>
        <dbReference type="ARBA" id="ARBA00023136"/>
    </source>
</evidence>
<dbReference type="PROSITE" id="PS51098">
    <property type="entry name" value="PTS_EIIB_TYPE_1"/>
    <property type="match status" value="1"/>
</dbReference>
<dbReference type="STRING" id="200904.GCA_900168775_00665"/>
<dbReference type="RefSeq" id="WP_170126170.1">
    <property type="nucleotide sequence ID" value="NZ_BAABQN010000002.1"/>
</dbReference>
<evidence type="ECO:0000256" key="4">
    <source>
        <dbReference type="ARBA" id="ARBA00022597"/>
    </source>
</evidence>
<organism evidence="15 16">
    <name type="scientific">Paraliobacillus ryukyuensis</name>
    <dbReference type="NCBI Taxonomy" id="200904"/>
    <lineage>
        <taxon>Bacteria</taxon>
        <taxon>Bacillati</taxon>
        <taxon>Bacillota</taxon>
        <taxon>Bacilli</taxon>
        <taxon>Bacillales</taxon>
        <taxon>Bacillaceae</taxon>
        <taxon>Paraliobacillus</taxon>
    </lineage>
</organism>
<dbReference type="PANTHER" id="PTHR30175">
    <property type="entry name" value="PHOSPHOTRANSFERASE SYSTEM TRANSPORT PROTEIN"/>
    <property type="match status" value="1"/>
</dbReference>
<dbReference type="Proteomes" id="UP000252254">
    <property type="component" value="Unassembled WGS sequence"/>
</dbReference>
<dbReference type="GO" id="GO:0005886">
    <property type="term" value="C:plasma membrane"/>
    <property type="evidence" value="ECO:0007669"/>
    <property type="project" value="UniProtKB-SubCell"/>
</dbReference>
<dbReference type="Pfam" id="PF02378">
    <property type="entry name" value="PTS_EIIC"/>
    <property type="match status" value="1"/>
</dbReference>
<evidence type="ECO:0000313" key="15">
    <source>
        <dbReference type="EMBL" id="RBP00635.1"/>
    </source>
</evidence>
<dbReference type="InterPro" id="IPR001996">
    <property type="entry name" value="PTS_IIB_1"/>
</dbReference>
<dbReference type="EMBL" id="QNRI01000002">
    <property type="protein sequence ID" value="RBP00635.1"/>
    <property type="molecule type" value="Genomic_DNA"/>
</dbReference>
<dbReference type="Pfam" id="PF00367">
    <property type="entry name" value="PTS_EIIB"/>
    <property type="match status" value="1"/>
</dbReference>
<protein>
    <submittedName>
        <fullName evidence="15">PTS system beta-glucosides-specific IIC component</fullName>
    </submittedName>
</protein>
<feature type="transmembrane region" description="Helical" evidence="12">
    <location>
        <begin position="325"/>
        <end position="346"/>
    </location>
</feature>
<feature type="active site" description="Phosphocysteine intermediate; for EIIB activity" evidence="11">
    <location>
        <position position="26"/>
    </location>
</feature>
<sequence length="458" mass="49357">MSNRDLAKDIIDLVGGEENIYNLYCCATKLRFSLHDHEKADKETLEKKDGICSVVVDDGQFYIAVGNHVSEIYAEIKKIANIDGSNSPEQGDGKSKRNIGLYIFERIFEFIAGSFTPLVPVLVGAGMLKALVIVFASLHILNTEEAGMNDTFAILSAAGNAVFYFLPVMLGVTSARKLGANGYVGGAIGAALLEPNFTNLEDGSSFIGIPVVTMDYSSTVFPIFIAIAVFALLERFLKKIIHKNLQLFLIPMLSLAIIVPFTVIVFGAFDDYFGNGVASGINYLMEANDVLAGAVVGGLMTFLVLLGLHWWIVPIMLENLANGGDAIGPLWAAATFAQIGVVFGVFVKTKNNELKSLAASTAVPGLLGVMEPILYGILLRYKRTIPYVVIAGAIGGAINGLFEITSLSFNINSSILTIPINTPWQFYLIGVLASLIIGFVLTYIFGFHAESSKAVRKQ</sequence>
<gene>
    <name evidence="15" type="ORF">DES48_102400</name>
</gene>
<dbReference type="CDD" id="cd00212">
    <property type="entry name" value="PTS_IIB_glc"/>
    <property type="match status" value="1"/>
</dbReference>
<keyword evidence="6" id="KW-0598">Phosphotransferase system</keyword>
<evidence type="ECO:0000256" key="1">
    <source>
        <dbReference type="ARBA" id="ARBA00004651"/>
    </source>
</evidence>
<reference evidence="15 16" key="1">
    <citation type="submission" date="2018-06" db="EMBL/GenBank/DDBJ databases">
        <title>Genomic Encyclopedia of Type Strains, Phase IV (KMG-IV): sequencing the most valuable type-strain genomes for metagenomic binning, comparative biology and taxonomic classification.</title>
        <authorList>
            <person name="Goeker M."/>
        </authorList>
    </citation>
    <scope>NUCLEOTIDE SEQUENCE [LARGE SCALE GENOMIC DNA]</scope>
    <source>
        <strain evidence="15 16">DSM 15140</strain>
    </source>
</reference>
<evidence type="ECO:0000313" key="16">
    <source>
        <dbReference type="Proteomes" id="UP000252254"/>
    </source>
</evidence>
<keyword evidence="9 12" id="KW-1133">Transmembrane helix</keyword>
<dbReference type="InterPro" id="IPR003352">
    <property type="entry name" value="PTS_EIIC"/>
</dbReference>
<comment type="subcellular location">
    <subcellularLocation>
        <location evidence="1">Cell membrane</location>
        <topology evidence="1">Multi-pass membrane protein</topology>
    </subcellularLocation>
</comment>